<dbReference type="Proteomes" id="UP000499080">
    <property type="component" value="Unassembled WGS sequence"/>
</dbReference>
<dbReference type="GO" id="GO:0003676">
    <property type="term" value="F:nucleic acid binding"/>
    <property type="evidence" value="ECO:0007669"/>
    <property type="project" value="InterPro"/>
</dbReference>
<gene>
    <name evidence="2" type="ORF">AVEN_35475_1</name>
</gene>
<proteinExistence type="predicted"/>
<feature type="domain" description="RNase H type-1" evidence="1">
    <location>
        <begin position="1"/>
        <end position="115"/>
    </location>
</feature>
<name>A0A4Y2QPH5_ARAVE</name>
<accession>A0A4Y2QPH5</accession>
<dbReference type="AlphaFoldDB" id="A0A4Y2QPH5"/>
<dbReference type="OrthoDB" id="8054137at2759"/>
<dbReference type="EMBL" id="BGPR01014446">
    <property type="protein sequence ID" value="GBN65252.1"/>
    <property type="molecule type" value="Genomic_DNA"/>
</dbReference>
<dbReference type="GO" id="GO:0004523">
    <property type="term" value="F:RNA-DNA hybrid ribonuclease activity"/>
    <property type="evidence" value="ECO:0007669"/>
    <property type="project" value="InterPro"/>
</dbReference>
<evidence type="ECO:0000313" key="3">
    <source>
        <dbReference type="Proteomes" id="UP000499080"/>
    </source>
</evidence>
<dbReference type="InterPro" id="IPR002156">
    <property type="entry name" value="RNaseH_domain"/>
</dbReference>
<protein>
    <recommendedName>
        <fullName evidence="1">RNase H type-1 domain-containing protein</fullName>
    </recommendedName>
</protein>
<dbReference type="SUPFAM" id="SSF53098">
    <property type="entry name" value="Ribonuclease H-like"/>
    <property type="match status" value="1"/>
</dbReference>
<keyword evidence="3" id="KW-1185">Reference proteome</keyword>
<dbReference type="PROSITE" id="PS50879">
    <property type="entry name" value="RNASE_H_1"/>
    <property type="match status" value="1"/>
</dbReference>
<dbReference type="Gene3D" id="3.30.420.10">
    <property type="entry name" value="Ribonuclease H-like superfamily/Ribonuclease H"/>
    <property type="match status" value="1"/>
</dbReference>
<dbReference type="Pfam" id="PF00075">
    <property type="entry name" value="RNase_H"/>
    <property type="match status" value="1"/>
</dbReference>
<reference evidence="2 3" key="1">
    <citation type="journal article" date="2019" name="Sci. Rep.">
        <title>Orb-weaving spider Araneus ventricosus genome elucidates the spidroin gene catalogue.</title>
        <authorList>
            <person name="Kono N."/>
            <person name="Nakamura H."/>
            <person name="Ohtoshi R."/>
            <person name="Moran D.A.P."/>
            <person name="Shinohara A."/>
            <person name="Yoshida Y."/>
            <person name="Fujiwara M."/>
            <person name="Mori M."/>
            <person name="Tomita M."/>
            <person name="Arakawa K."/>
        </authorList>
    </citation>
    <scope>NUCLEOTIDE SEQUENCE [LARGE SCALE GENOMIC DNA]</scope>
</reference>
<evidence type="ECO:0000259" key="1">
    <source>
        <dbReference type="PROSITE" id="PS50879"/>
    </source>
</evidence>
<dbReference type="InterPro" id="IPR036397">
    <property type="entry name" value="RNaseH_sf"/>
</dbReference>
<evidence type="ECO:0000313" key="2">
    <source>
        <dbReference type="EMBL" id="GBN65252.1"/>
    </source>
</evidence>
<sequence>MQDKAGSAFVALQVNTQLHEWMAKLQPENSVFKAELLAIHEAIIWAIERNVVCNIWSDSMSSLLAIKSLRTTNKTAKTVQTLLSQYPNITVYYINAHNGHLGNEKTDQLVSRATIEGTTFNLQKSS</sequence>
<organism evidence="2 3">
    <name type="scientific">Araneus ventricosus</name>
    <name type="common">Orbweaver spider</name>
    <name type="synonym">Epeira ventricosa</name>
    <dbReference type="NCBI Taxonomy" id="182803"/>
    <lineage>
        <taxon>Eukaryota</taxon>
        <taxon>Metazoa</taxon>
        <taxon>Ecdysozoa</taxon>
        <taxon>Arthropoda</taxon>
        <taxon>Chelicerata</taxon>
        <taxon>Arachnida</taxon>
        <taxon>Araneae</taxon>
        <taxon>Araneomorphae</taxon>
        <taxon>Entelegynae</taxon>
        <taxon>Araneoidea</taxon>
        <taxon>Araneidae</taxon>
        <taxon>Araneus</taxon>
    </lineage>
</organism>
<dbReference type="InterPro" id="IPR012337">
    <property type="entry name" value="RNaseH-like_sf"/>
</dbReference>
<comment type="caution">
    <text evidence="2">The sequence shown here is derived from an EMBL/GenBank/DDBJ whole genome shotgun (WGS) entry which is preliminary data.</text>
</comment>